<dbReference type="PANTHER" id="PTHR43742">
    <property type="entry name" value="TRIMETHYLAMINE-N-OXIDE REDUCTASE"/>
    <property type="match status" value="1"/>
</dbReference>
<dbReference type="Gene3D" id="2.40.40.20">
    <property type="match status" value="1"/>
</dbReference>
<dbReference type="SUPFAM" id="SSF50692">
    <property type="entry name" value="ADC-like"/>
    <property type="match status" value="1"/>
</dbReference>
<dbReference type="Pfam" id="PF18364">
    <property type="entry name" value="Molybdopterin_N"/>
    <property type="match status" value="1"/>
</dbReference>
<dbReference type="GO" id="GO:0016491">
    <property type="term" value="F:oxidoreductase activity"/>
    <property type="evidence" value="ECO:0007669"/>
    <property type="project" value="UniProtKB-KW"/>
</dbReference>
<keyword evidence="4" id="KW-0479">Metal-binding</keyword>
<gene>
    <name evidence="9" type="ORF">G5C60_35425</name>
</gene>
<evidence type="ECO:0000313" key="10">
    <source>
        <dbReference type="Proteomes" id="UP000472335"/>
    </source>
</evidence>
<dbReference type="GO" id="GO:0030151">
    <property type="term" value="F:molybdenum ion binding"/>
    <property type="evidence" value="ECO:0007669"/>
    <property type="project" value="TreeGrafter"/>
</dbReference>
<name>A0A6G4VFU5_9ACTN</name>
<sequence>MPTHLTHWGAFEAETDGRSLNSVRPWSGDPDPRDLIHNVASAQHHPTRVLRPAVRLGWLEHGPGSGSGRGTEPFVEVSWERAIDLVSGELGRVYAEHGPSAVYGGSYGWASAGRFHHAQSQIHRFLNTLGGYVAGWGDYSYGASGILLPHVVGTTGTIMKGATSWDVISRTTDLFISFGGLSEKNSGISSGGIGRHPARDAIRRAVARGCRFIDISPIADDTYAEAKAEWIAPLPGSDAALMLALAFVLDAEDLADRAFLSTHCVGFDQFLPYLRGTVDGIPKNPAWAERLTGVPADRIVRLARDMAASRTMINLSWSLQRQQHGEQPIWLGVTLAAMLGQIGLPGGGFQHGYGATADVGLPKRVASAPSLPQGHNAEASGIPVARISDMLLTPGREIDFDGRRITLPKIELIYWAGGNPFHHHQDLARLRRAFTKPATVVVHEQFWTSTARHADIVLPATMSFERHDYGAGRNDPAFFPMPALTEPAGEARDDYAIFSALAERLGRGESFTEGRDVMGWLHHLYEAWRSRLAECDIEVVDFDTFWGSENIAIPVVDKDQVLFSEFRRDPGASPLSTASGKIEIHSSTIARFGYDDCPGHPVWIAPDEWLGSSGARHLHLIANQPRTRLHSQLDIGDTSQKAKVAGREPLRMHPQDAATRGLSDGDVVRVHNERGSCLVGLVVSDAIRRGVVQLSAGAWYDPDPDDPSFCRHGNPNVLTADRPASSLSQATTAQHALVEVEKWLGEVPEVSVTTRPPRLLDASSHDQSR</sequence>
<reference evidence="9 10" key="1">
    <citation type="submission" date="2020-02" db="EMBL/GenBank/DDBJ databases">
        <title>Whole-genome analyses of novel actinobacteria.</title>
        <authorList>
            <person name="Sahin N."/>
            <person name="Gencbay T."/>
        </authorList>
    </citation>
    <scope>NUCLEOTIDE SEQUENCE [LARGE SCALE GENOMIC DNA]</scope>
    <source>
        <strain evidence="9 10">HC44</strain>
    </source>
</reference>
<dbReference type="Gene3D" id="3.90.55.10">
    <property type="entry name" value="Dimethylsulfoxide Reductase, domain 3"/>
    <property type="match status" value="1"/>
</dbReference>
<keyword evidence="5" id="KW-0560">Oxidoreductase</keyword>
<evidence type="ECO:0000259" key="7">
    <source>
        <dbReference type="Pfam" id="PF01568"/>
    </source>
</evidence>
<dbReference type="EMBL" id="JAAKZY010000154">
    <property type="protein sequence ID" value="NGO12765.1"/>
    <property type="molecule type" value="Genomic_DNA"/>
</dbReference>
<dbReference type="InterPro" id="IPR006657">
    <property type="entry name" value="MoPterin_dinucl-bd_dom"/>
</dbReference>
<keyword evidence="3" id="KW-0500">Molybdenum</keyword>
<dbReference type="InterPro" id="IPR009010">
    <property type="entry name" value="Asp_de-COase-like_dom_sf"/>
</dbReference>
<dbReference type="Gene3D" id="3.40.228.10">
    <property type="entry name" value="Dimethylsulfoxide Reductase, domain 2"/>
    <property type="match status" value="1"/>
</dbReference>
<organism evidence="9 10">
    <name type="scientific">Streptomyces scabichelini</name>
    <dbReference type="NCBI Taxonomy" id="2711217"/>
    <lineage>
        <taxon>Bacteria</taxon>
        <taxon>Bacillati</taxon>
        <taxon>Actinomycetota</taxon>
        <taxon>Actinomycetes</taxon>
        <taxon>Kitasatosporales</taxon>
        <taxon>Streptomycetaceae</taxon>
        <taxon>Streptomyces</taxon>
    </lineage>
</organism>
<evidence type="ECO:0000256" key="3">
    <source>
        <dbReference type="ARBA" id="ARBA00022505"/>
    </source>
</evidence>
<dbReference type="GO" id="GO:0030288">
    <property type="term" value="C:outer membrane-bounded periplasmic space"/>
    <property type="evidence" value="ECO:0007669"/>
    <property type="project" value="TreeGrafter"/>
</dbReference>
<dbReference type="GO" id="GO:0009061">
    <property type="term" value="P:anaerobic respiration"/>
    <property type="evidence" value="ECO:0007669"/>
    <property type="project" value="TreeGrafter"/>
</dbReference>
<accession>A0A6G4VFU5</accession>
<dbReference type="Pfam" id="PF00384">
    <property type="entry name" value="Molybdopterin"/>
    <property type="match status" value="1"/>
</dbReference>
<feature type="domain" description="Molybdopterin dinucleotide-binding" evidence="7">
    <location>
        <begin position="618"/>
        <end position="735"/>
    </location>
</feature>
<dbReference type="Pfam" id="PF01568">
    <property type="entry name" value="Molydop_binding"/>
    <property type="match status" value="1"/>
</dbReference>
<dbReference type="CDD" id="cd02769">
    <property type="entry name" value="MopB_DMSOR-BSOR-TMAOR"/>
    <property type="match status" value="1"/>
</dbReference>
<dbReference type="InterPro" id="IPR041954">
    <property type="entry name" value="CT_DMSOR/BSOR/TMAOR"/>
</dbReference>
<keyword evidence="10" id="KW-1185">Reference proteome</keyword>
<evidence type="ECO:0000259" key="8">
    <source>
        <dbReference type="Pfam" id="PF18364"/>
    </source>
</evidence>
<comment type="cofactor">
    <cofactor evidence="1">
        <name>Mo-bis(molybdopterin guanine dinucleotide)</name>
        <dbReference type="ChEBI" id="CHEBI:60539"/>
    </cofactor>
</comment>
<protein>
    <submittedName>
        <fullName evidence="9">Molybdopterin-dependent oxidoreductase</fullName>
    </submittedName>
</protein>
<dbReference type="InterPro" id="IPR041460">
    <property type="entry name" value="Molybdopterin_N"/>
</dbReference>
<feature type="domain" description="Molybdopterin oxidoreductase" evidence="6">
    <location>
        <begin position="48"/>
        <end position="504"/>
    </location>
</feature>
<dbReference type="CDD" id="cd02793">
    <property type="entry name" value="MopB_CT_DMSOR-BSOR-TMAOR"/>
    <property type="match status" value="1"/>
</dbReference>
<dbReference type="RefSeq" id="WP_165265509.1">
    <property type="nucleotide sequence ID" value="NZ_JAAKZY010000154.1"/>
</dbReference>
<evidence type="ECO:0000256" key="2">
    <source>
        <dbReference type="ARBA" id="ARBA00010312"/>
    </source>
</evidence>
<proteinExistence type="inferred from homology"/>
<evidence type="ECO:0000256" key="1">
    <source>
        <dbReference type="ARBA" id="ARBA00001942"/>
    </source>
</evidence>
<dbReference type="PANTHER" id="PTHR43742:SF10">
    <property type="entry name" value="TRIMETHYLAMINE-N-OXIDE REDUCTASE 2"/>
    <property type="match status" value="1"/>
</dbReference>
<dbReference type="Gene3D" id="3.40.50.740">
    <property type="match status" value="1"/>
</dbReference>
<dbReference type="InterPro" id="IPR006656">
    <property type="entry name" value="Mopterin_OxRdtase"/>
</dbReference>
<comment type="caution">
    <text evidence="9">The sequence shown here is derived from an EMBL/GenBank/DDBJ whole genome shotgun (WGS) entry which is preliminary data.</text>
</comment>
<dbReference type="InterPro" id="IPR050612">
    <property type="entry name" value="Prok_Mopterin_Oxidored"/>
</dbReference>
<dbReference type="GO" id="GO:0009055">
    <property type="term" value="F:electron transfer activity"/>
    <property type="evidence" value="ECO:0007669"/>
    <property type="project" value="TreeGrafter"/>
</dbReference>
<evidence type="ECO:0000256" key="4">
    <source>
        <dbReference type="ARBA" id="ARBA00022723"/>
    </source>
</evidence>
<dbReference type="AlphaFoldDB" id="A0A6G4VFU5"/>
<evidence type="ECO:0000256" key="5">
    <source>
        <dbReference type="ARBA" id="ARBA00023002"/>
    </source>
</evidence>
<feature type="domain" description="Molybdopterin oxidoreductase N-terminal" evidence="8">
    <location>
        <begin position="4"/>
        <end position="44"/>
    </location>
</feature>
<dbReference type="SUPFAM" id="SSF53706">
    <property type="entry name" value="Formate dehydrogenase/DMSO reductase, domains 1-3"/>
    <property type="match status" value="1"/>
</dbReference>
<dbReference type="Proteomes" id="UP000472335">
    <property type="component" value="Unassembled WGS sequence"/>
</dbReference>
<evidence type="ECO:0000259" key="6">
    <source>
        <dbReference type="Pfam" id="PF00384"/>
    </source>
</evidence>
<dbReference type="GO" id="GO:0043546">
    <property type="term" value="F:molybdopterin cofactor binding"/>
    <property type="evidence" value="ECO:0007669"/>
    <property type="project" value="InterPro"/>
</dbReference>
<evidence type="ECO:0000313" key="9">
    <source>
        <dbReference type="EMBL" id="NGO12765.1"/>
    </source>
</evidence>
<comment type="similarity">
    <text evidence="2">Belongs to the prokaryotic molybdopterin-containing oxidoreductase family.</text>
</comment>